<dbReference type="PANTHER" id="PTHR13789">
    <property type="entry name" value="MONOOXYGENASE"/>
    <property type="match status" value="1"/>
</dbReference>
<dbReference type="PANTHER" id="PTHR13789:SF309">
    <property type="entry name" value="PUTATIVE (AFU_ORTHOLOGUE AFUA_6G14510)-RELATED"/>
    <property type="match status" value="1"/>
</dbReference>
<keyword evidence="1" id="KW-0560">Oxidoreductase</keyword>
<evidence type="ECO:0000313" key="4">
    <source>
        <dbReference type="EMBL" id="QJR12448.1"/>
    </source>
</evidence>
<evidence type="ECO:0000256" key="2">
    <source>
        <dbReference type="ARBA" id="ARBA00023033"/>
    </source>
</evidence>
<reference evidence="4 5" key="1">
    <citation type="submission" date="2020-04" db="EMBL/GenBank/DDBJ databases">
        <title>Usitatibacter rugosus gen. nov., sp. nov. and Usitatibacter palustris sp. nov., novel members of Usitatibacteraceae fam. nov. within the order Nitrosomonadales isolated from soil.</title>
        <authorList>
            <person name="Huber K.J."/>
            <person name="Neumann-Schaal M."/>
            <person name="Geppert A."/>
            <person name="Luckner M."/>
            <person name="Wanner G."/>
            <person name="Overmann J."/>
        </authorList>
    </citation>
    <scope>NUCLEOTIDE SEQUENCE [LARGE SCALE GENOMIC DNA]</scope>
    <source>
        <strain evidence="4 5">0125_3</strain>
    </source>
</reference>
<proteinExistence type="predicted"/>
<dbReference type="SUPFAM" id="SSF51905">
    <property type="entry name" value="FAD/NAD(P)-binding domain"/>
    <property type="match status" value="1"/>
</dbReference>
<dbReference type="AlphaFoldDB" id="A0A6M4GZZ5"/>
<dbReference type="EMBL" id="CP053069">
    <property type="protein sequence ID" value="QJR12448.1"/>
    <property type="molecule type" value="Genomic_DNA"/>
</dbReference>
<protein>
    <recommendedName>
        <fullName evidence="3">FAD-binding domain-containing protein</fullName>
    </recommendedName>
</protein>
<dbReference type="Pfam" id="PF01494">
    <property type="entry name" value="FAD_binding_3"/>
    <property type="match status" value="1"/>
</dbReference>
<evidence type="ECO:0000259" key="3">
    <source>
        <dbReference type="Pfam" id="PF01494"/>
    </source>
</evidence>
<dbReference type="GO" id="GO:0004497">
    <property type="term" value="F:monooxygenase activity"/>
    <property type="evidence" value="ECO:0007669"/>
    <property type="project" value="UniProtKB-KW"/>
</dbReference>
<dbReference type="KEGG" id="uru:DSM104443_03534"/>
<dbReference type="Gene3D" id="3.30.9.10">
    <property type="entry name" value="D-Amino Acid Oxidase, subunit A, domain 2"/>
    <property type="match status" value="1"/>
</dbReference>
<accession>A0A6M4GZZ5</accession>
<organism evidence="4 5">
    <name type="scientific">Usitatibacter rugosus</name>
    <dbReference type="NCBI Taxonomy" id="2732067"/>
    <lineage>
        <taxon>Bacteria</taxon>
        <taxon>Pseudomonadati</taxon>
        <taxon>Pseudomonadota</taxon>
        <taxon>Betaproteobacteria</taxon>
        <taxon>Nitrosomonadales</taxon>
        <taxon>Usitatibacteraceae</taxon>
        <taxon>Usitatibacter</taxon>
    </lineage>
</organism>
<sequence length="356" mass="38882">MLERASEPSPIGSGLLLQPPGLAVLRRMGLLDRMLERGARVTGLDGRTRSGRSVLALDYAKWEPGCFGLGVHRGALWHLLQETALADGVAIEGGVEVKDAEAFRDCDLGLVTSGSRTALRKALGFDDRTHFYEWGALWANVPMPAGWRGDTLAQRFDGTRRMMGMMPIGRDAAGNGPYLTMFWSEKLDRIEALKARGWTAWRDDVRGHWPEAHAATECLGNFDALSIGAYADVRVTPWSRGHIGLAGDAAHGTSPQLGQGATLALMDAEALCAALEAEPDVPRALATYAKSRRNHVAYYQWASRMLTPFFQSEGRVLGLFRDGFMGYAAEWPYVGWETLATLTGHKTGILGGRLRP</sequence>
<name>A0A6M4GZZ5_9PROT</name>
<gene>
    <name evidence="4" type="ORF">DSM104443_03534</name>
</gene>
<dbReference type="GO" id="GO:0071949">
    <property type="term" value="F:FAD binding"/>
    <property type="evidence" value="ECO:0007669"/>
    <property type="project" value="InterPro"/>
</dbReference>
<dbReference type="Proteomes" id="UP000501534">
    <property type="component" value="Chromosome"/>
</dbReference>
<feature type="domain" description="FAD-binding" evidence="3">
    <location>
        <begin position="1"/>
        <end position="296"/>
    </location>
</feature>
<evidence type="ECO:0000256" key="1">
    <source>
        <dbReference type="ARBA" id="ARBA00023002"/>
    </source>
</evidence>
<dbReference type="Gene3D" id="3.50.50.60">
    <property type="entry name" value="FAD/NAD(P)-binding domain"/>
    <property type="match status" value="1"/>
</dbReference>
<evidence type="ECO:0000313" key="5">
    <source>
        <dbReference type="Proteomes" id="UP000501534"/>
    </source>
</evidence>
<dbReference type="InterPro" id="IPR002938">
    <property type="entry name" value="FAD-bd"/>
</dbReference>
<keyword evidence="2" id="KW-0503">Monooxygenase</keyword>
<dbReference type="InterPro" id="IPR050493">
    <property type="entry name" value="FAD-dep_Monooxygenase_BioMet"/>
</dbReference>
<dbReference type="InterPro" id="IPR036188">
    <property type="entry name" value="FAD/NAD-bd_sf"/>
</dbReference>
<keyword evidence="5" id="KW-1185">Reference proteome</keyword>